<proteinExistence type="predicted"/>
<evidence type="ECO:0000313" key="2">
    <source>
        <dbReference type="EMBL" id="BDC00190.1"/>
    </source>
</evidence>
<dbReference type="Proteomes" id="UP001319921">
    <property type="component" value="Chromosome"/>
</dbReference>
<gene>
    <name evidence="2" type="ORF">SACC_32060</name>
</gene>
<name>A0AAQ4CWK8_9CREN</name>
<dbReference type="Gene3D" id="3.30.70.20">
    <property type="match status" value="1"/>
</dbReference>
<evidence type="ECO:0000313" key="3">
    <source>
        <dbReference type="Proteomes" id="UP001319921"/>
    </source>
</evidence>
<dbReference type="KEGG" id="scas:SACC_32060"/>
<dbReference type="InterPro" id="IPR017896">
    <property type="entry name" value="4Fe4S_Fe-S-bd"/>
</dbReference>
<dbReference type="PROSITE" id="PS00198">
    <property type="entry name" value="4FE4S_FER_1"/>
    <property type="match status" value="2"/>
</dbReference>
<organism evidence="2 3">
    <name type="scientific">Saccharolobus caldissimus</name>
    <dbReference type="NCBI Taxonomy" id="1702097"/>
    <lineage>
        <taxon>Archaea</taxon>
        <taxon>Thermoproteota</taxon>
        <taxon>Thermoprotei</taxon>
        <taxon>Sulfolobales</taxon>
        <taxon>Sulfolobaceae</taxon>
        <taxon>Saccharolobus</taxon>
    </lineage>
</organism>
<feature type="domain" description="4Fe-4S ferredoxin-type" evidence="1">
    <location>
        <begin position="276"/>
        <end position="300"/>
    </location>
</feature>
<dbReference type="GO" id="GO:0016491">
    <property type="term" value="F:oxidoreductase activity"/>
    <property type="evidence" value="ECO:0007669"/>
    <property type="project" value="UniProtKB-ARBA"/>
</dbReference>
<evidence type="ECO:0000259" key="1">
    <source>
        <dbReference type="PROSITE" id="PS51379"/>
    </source>
</evidence>
<keyword evidence="3" id="KW-1185">Reference proteome</keyword>
<reference evidence="2 3" key="1">
    <citation type="journal article" date="2022" name="Microbiol. Resour. Announc.">
        <title>Complete Genome Sequence of the Hyperthermophilic and Acidophilic Archaeon Saccharolobus caldissimus Strain HS-3T.</title>
        <authorList>
            <person name="Sakai H.D."/>
            <person name="Kurosawa N."/>
        </authorList>
    </citation>
    <scope>NUCLEOTIDE SEQUENCE [LARGE SCALE GENOMIC DNA]</scope>
    <source>
        <strain evidence="2 3">JCM32116</strain>
    </source>
</reference>
<dbReference type="GeneID" id="68867928"/>
<dbReference type="SUPFAM" id="SSF46548">
    <property type="entry name" value="alpha-helical ferredoxin"/>
    <property type="match status" value="1"/>
</dbReference>
<dbReference type="Pfam" id="PF13534">
    <property type="entry name" value="Fer4_17"/>
    <property type="match status" value="1"/>
</dbReference>
<accession>A0AAQ4CWK8</accession>
<dbReference type="InterPro" id="IPR017900">
    <property type="entry name" value="4Fe4S_Fe_S_CS"/>
</dbReference>
<dbReference type="EMBL" id="AP025226">
    <property type="protein sequence ID" value="BDC00190.1"/>
    <property type="molecule type" value="Genomic_DNA"/>
</dbReference>
<dbReference type="AlphaFoldDB" id="A0AAQ4CWK8"/>
<dbReference type="RefSeq" id="WP_229570912.1">
    <property type="nucleotide sequence ID" value="NZ_AP025226.1"/>
</dbReference>
<sequence length="618" mass="72118">MYEDFYRILKPTKISDIKVNNIIKYKDGIVIKEGSTPRYEYFRGIEGENIVDFIGYTGIEDLGDKIKVKAGTKWLDILRNYNIEFWSNLDFTIGGSVFFNDPISGFNEFGKIKDRVEVDGFINGEFYSGKYKGGIVINVYLKKENKEIIYERFDGNLNDLITIIKNWYSTRIPVFRDVSIVKKDKESYILVSYPKIRERLVIDLIRDFSIEKNPIYEYMNYEYWYLGYIPINDINNIIKQFEAADFSILRFRKDEIAFSLYSNKPLNPILNALEYSTVEGNNLFSGCILCGKCIDVCPYGKQVNDVFHTPLGFYTISYFEKENELANCHMCGLCESVCPVTLNITESLKRNSKLNEIRPKNVINIPNKIFTSVLLITPLSEELEDQIIKSIIYLRKKGKKIGILYLNIDFTKLIKDELNISELEKIKEIYVVTPEEYFYLQKLRKKTLVDIYHVQLLAMDELKLDKSKLHIPCLLRGEVSLSELVCSNIFLNILNSKDNIRKINKEITLCPLTAKELKIKTPLDLLGIDINENYIENIIKKVNKEINNIRDIEEDLNWYNNIDDNIIYEIYSNIIDNVVKDEKLENLLLIYFKLNKIDGIGDNIKKILTEKIEKIIFS</sequence>
<dbReference type="PROSITE" id="PS51379">
    <property type="entry name" value="4FE4S_FER_2"/>
    <property type="match status" value="2"/>
</dbReference>
<protein>
    <recommendedName>
        <fullName evidence="1">4Fe-4S ferredoxin-type domain-containing protein</fullName>
    </recommendedName>
</protein>
<feature type="domain" description="4Fe-4S ferredoxin-type" evidence="1">
    <location>
        <begin position="318"/>
        <end position="347"/>
    </location>
</feature>